<evidence type="ECO:0000256" key="1">
    <source>
        <dbReference type="SAM" id="MobiDB-lite"/>
    </source>
</evidence>
<sequence length="256" mass="27172">MAWNPLPRRAGKHAARRSPTRNPDPFDQPAAHAVRRRVSTAVLVAAVAGLAGNGALAYAGDERPTPARATDVTTEASTEPSAESSAEASSRTARHTAKAGQRKHQDQNASETRVPKPGKKKAVTMPGKPARAAAPAPADPLGRWISRAIAIMRSHGVTVSAAYRDEIRTIIDRESSGNPRAINRWDSNAARGTPSKGLMQTIDPTFDAYKLPGHDDIYHPVDNIIAGVRYTLARYGGFANHPGLASMAAGGGYQGY</sequence>
<dbReference type="EMBL" id="MASW01000001">
    <property type="protein sequence ID" value="PXY31383.1"/>
    <property type="molecule type" value="Genomic_DNA"/>
</dbReference>
<feature type="compositionally biased region" description="Low complexity" evidence="1">
    <location>
        <begin position="129"/>
        <end position="138"/>
    </location>
</feature>
<protein>
    <submittedName>
        <fullName evidence="2">Uncharacterized protein</fullName>
    </submittedName>
</protein>
<feature type="compositionally biased region" description="Basic residues" evidence="1">
    <location>
        <begin position="92"/>
        <end position="102"/>
    </location>
</feature>
<gene>
    <name evidence="2" type="ORF">BAY60_03055</name>
</gene>
<reference evidence="2 3" key="1">
    <citation type="submission" date="2016-07" db="EMBL/GenBank/DDBJ databases">
        <title>Draft genome sequence of Prauserella muralis DSM 45305, isolated from a mould-covered wall in an indoor environment.</title>
        <authorList>
            <person name="Ruckert C."/>
            <person name="Albersmeier A."/>
            <person name="Jiang C.-L."/>
            <person name="Jiang Y."/>
            <person name="Kalinowski J."/>
            <person name="Schneider O."/>
            <person name="Winkler A."/>
            <person name="Zotchev S.B."/>
        </authorList>
    </citation>
    <scope>NUCLEOTIDE SEQUENCE [LARGE SCALE GENOMIC DNA]</scope>
    <source>
        <strain evidence="2 3">DSM 45305</strain>
    </source>
</reference>
<dbReference type="InterPro" id="IPR023346">
    <property type="entry name" value="Lysozyme-like_dom_sf"/>
</dbReference>
<feature type="region of interest" description="Disordered" evidence="1">
    <location>
        <begin position="1"/>
        <end position="32"/>
    </location>
</feature>
<dbReference type="CDD" id="cd13402">
    <property type="entry name" value="LT_TF-like"/>
    <property type="match status" value="1"/>
</dbReference>
<dbReference type="Gene3D" id="1.10.530.10">
    <property type="match status" value="1"/>
</dbReference>
<feature type="compositionally biased region" description="Basic residues" evidence="1">
    <location>
        <begin position="9"/>
        <end position="19"/>
    </location>
</feature>
<evidence type="ECO:0000313" key="3">
    <source>
        <dbReference type="Proteomes" id="UP000249915"/>
    </source>
</evidence>
<dbReference type="AlphaFoldDB" id="A0A2V4BL86"/>
<organism evidence="2 3">
    <name type="scientific">Prauserella muralis</name>
    <dbReference type="NCBI Taxonomy" id="588067"/>
    <lineage>
        <taxon>Bacteria</taxon>
        <taxon>Bacillati</taxon>
        <taxon>Actinomycetota</taxon>
        <taxon>Actinomycetes</taxon>
        <taxon>Pseudonocardiales</taxon>
        <taxon>Pseudonocardiaceae</taxon>
        <taxon>Prauserella</taxon>
    </lineage>
</organism>
<dbReference type="SUPFAM" id="SSF53955">
    <property type="entry name" value="Lysozyme-like"/>
    <property type="match status" value="1"/>
</dbReference>
<name>A0A2V4BL86_9PSEU</name>
<proteinExistence type="predicted"/>
<dbReference type="InterPro" id="IPR008258">
    <property type="entry name" value="Transglycosylase_SLT_dom_1"/>
</dbReference>
<keyword evidence="3" id="KW-1185">Reference proteome</keyword>
<comment type="caution">
    <text evidence="2">The sequence shown here is derived from an EMBL/GenBank/DDBJ whole genome shotgun (WGS) entry which is preliminary data.</text>
</comment>
<feature type="compositionally biased region" description="Low complexity" evidence="1">
    <location>
        <begin position="73"/>
        <end position="91"/>
    </location>
</feature>
<dbReference type="Proteomes" id="UP000249915">
    <property type="component" value="Unassembled WGS sequence"/>
</dbReference>
<dbReference type="Pfam" id="PF01464">
    <property type="entry name" value="SLT"/>
    <property type="match status" value="1"/>
</dbReference>
<evidence type="ECO:0000313" key="2">
    <source>
        <dbReference type="EMBL" id="PXY31383.1"/>
    </source>
</evidence>
<feature type="region of interest" description="Disordered" evidence="1">
    <location>
        <begin position="56"/>
        <end position="138"/>
    </location>
</feature>
<accession>A0A2V4BL86</accession>